<comment type="caution">
    <text evidence="2">The sequence shown here is derived from an EMBL/GenBank/DDBJ whole genome shotgun (WGS) entry which is preliminary data.</text>
</comment>
<feature type="domain" description="Polysaccharide pyruvyl transferase" evidence="1">
    <location>
        <begin position="53"/>
        <end position="293"/>
    </location>
</feature>
<dbReference type="InterPro" id="IPR007345">
    <property type="entry name" value="Polysacch_pyruvyl_Trfase"/>
</dbReference>
<evidence type="ECO:0000313" key="2">
    <source>
        <dbReference type="EMBL" id="KAA5325049.1"/>
    </source>
</evidence>
<name>A0A6L3IXT3_9BACT</name>
<organism evidence="2 4">
    <name type="scientific">Phocaeicola dorei</name>
    <dbReference type="NCBI Taxonomy" id="357276"/>
    <lineage>
        <taxon>Bacteria</taxon>
        <taxon>Pseudomonadati</taxon>
        <taxon>Bacteroidota</taxon>
        <taxon>Bacteroidia</taxon>
        <taxon>Bacteroidales</taxon>
        <taxon>Bacteroidaceae</taxon>
        <taxon>Phocaeicola</taxon>
    </lineage>
</organism>
<accession>A0A6L3IXT3</accession>
<dbReference type="EMBL" id="VVZE01000001">
    <property type="protein sequence ID" value="KAA5388276.1"/>
    <property type="molecule type" value="Genomic_DNA"/>
</dbReference>
<evidence type="ECO:0000259" key="1">
    <source>
        <dbReference type="Pfam" id="PF04230"/>
    </source>
</evidence>
<dbReference type="RefSeq" id="WP_117542683.1">
    <property type="nucleotide sequence ID" value="NZ_JAHYRZ010000002.1"/>
</dbReference>
<dbReference type="EMBL" id="VVZV01000001">
    <property type="protein sequence ID" value="KAA5325049.1"/>
    <property type="molecule type" value="Genomic_DNA"/>
</dbReference>
<reference evidence="2 4" key="1">
    <citation type="journal article" date="2019" name="Nat. Med.">
        <title>A library of human gut bacterial isolates paired with longitudinal multiomics data enables mechanistic microbiome research.</title>
        <authorList>
            <person name="Poyet M."/>
            <person name="Groussin M."/>
            <person name="Gibbons S.M."/>
            <person name="Avila-Pacheco J."/>
            <person name="Jiang X."/>
            <person name="Kearney S.M."/>
            <person name="Perrotta A.R."/>
            <person name="Berdy B."/>
            <person name="Zhao S."/>
            <person name="Lieberman T.D."/>
            <person name="Swanson P.K."/>
            <person name="Smith M."/>
            <person name="Roesemann S."/>
            <person name="Alexander J.E."/>
            <person name="Rich S.A."/>
            <person name="Livny J."/>
            <person name="Vlamakis H."/>
            <person name="Clish C."/>
            <person name="Bullock K."/>
            <person name="Deik A."/>
            <person name="Scott J."/>
            <person name="Pierce K.A."/>
            <person name="Xavier R.J."/>
            <person name="Alm E.J."/>
        </authorList>
    </citation>
    <scope>NUCLEOTIDE SEQUENCE [LARGE SCALE GENOMIC DNA]</scope>
    <source>
        <strain evidence="2 4">BIOML-A25</strain>
        <strain evidence="3">BIOML-A8</strain>
    </source>
</reference>
<gene>
    <name evidence="3" type="ORF">F2Y44_00715</name>
    <name evidence="2" type="ORF">F2Z07_01445</name>
</gene>
<dbReference type="AlphaFoldDB" id="A0A6L3IXT3"/>
<proteinExistence type="predicted"/>
<dbReference type="Pfam" id="PF04230">
    <property type="entry name" value="PS_pyruv_trans"/>
    <property type="match status" value="1"/>
</dbReference>
<evidence type="ECO:0000313" key="4">
    <source>
        <dbReference type="Proteomes" id="UP000481700"/>
    </source>
</evidence>
<evidence type="ECO:0000313" key="3">
    <source>
        <dbReference type="EMBL" id="KAA5388276.1"/>
    </source>
</evidence>
<dbReference type="Proteomes" id="UP000481700">
    <property type="component" value="Unassembled WGS sequence"/>
</dbReference>
<protein>
    <recommendedName>
        <fullName evidence="1">Polysaccharide pyruvyl transferase domain-containing protein</fullName>
    </recommendedName>
</protein>
<sequence length="355" mass="42191">MKKKNIILRIKNRLKQYRTQIFCFYDTILMNKKIKSKHNKNRIYIFGSPNQVNLGDQAQTYCIERWLKSNYPNHELFIFTYFTITNTILKSIRNTINRNDLIIIHSGYHITDLYNLIDKYCKIIELFPDFPIKIFPQTINFEKDKEKEKYVSNVFNKHGNITLMCRDEISYKKAEIIFNNCKLLLYPDIVTSLIGKIKYNFPRKGILFCMRNDKEAYYSSEAIDKLRAKLSPIPTKLTDTDSKLFYRKIQKNREQVLNNKFKEFANYKVVITDRYHGTIFALIANTPVIVLSSKDHKLSSGVKWFPKDFGHFVTFANSLEEAYSLAKQLYQENLHKNQLPDYFQSNYYSILKEKL</sequence>